<evidence type="ECO:0000313" key="2">
    <source>
        <dbReference type="EMBL" id="CAB9515404.1"/>
    </source>
</evidence>
<accession>A0A9N8EBK8</accession>
<dbReference type="Proteomes" id="UP001153069">
    <property type="component" value="Unassembled WGS sequence"/>
</dbReference>
<dbReference type="EMBL" id="CAICTM010000712">
    <property type="protein sequence ID" value="CAB9515404.1"/>
    <property type="molecule type" value="Genomic_DNA"/>
</dbReference>
<dbReference type="EMBL" id="CAICTM010000024">
    <property type="protein sequence ID" value="CAB9497676.1"/>
    <property type="molecule type" value="Genomic_DNA"/>
</dbReference>
<dbReference type="SUPFAM" id="SSF48452">
    <property type="entry name" value="TPR-like"/>
    <property type="match status" value="1"/>
</dbReference>
<proteinExistence type="predicted"/>
<evidence type="ECO:0000313" key="3">
    <source>
        <dbReference type="Proteomes" id="UP001153069"/>
    </source>
</evidence>
<comment type="caution">
    <text evidence="2">The sequence shown here is derived from an EMBL/GenBank/DDBJ whole genome shotgun (WGS) entry which is preliminary data.</text>
</comment>
<dbReference type="AlphaFoldDB" id="A0A9N8EBK8"/>
<gene>
    <name evidence="1" type="ORF">SEMRO_24_G016200.1</name>
    <name evidence="2" type="ORF">SEMRO_713_G191480.1</name>
</gene>
<reference evidence="2" key="1">
    <citation type="submission" date="2020-06" db="EMBL/GenBank/DDBJ databases">
        <authorList>
            <consortium name="Plant Systems Biology data submission"/>
        </authorList>
    </citation>
    <scope>NUCLEOTIDE SEQUENCE</scope>
    <source>
        <strain evidence="2">D6</strain>
    </source>
</reference>
<name>A0A9N8EBK8_9STRA</name>
<protein>
    <submittedName>
        <fullName evidence="2">Uncharacterized protein</fullName>
    </submittedName>
</protein>
<evidence type="ECO:0000313" key="1">
    <source>
        <dbReference type="EMBL" id="CAB9497676.1"/>
    </source>
</evidence>
<organism evidence="2 3">
    <name type="scientific">Seminavis robusta</name>
    <dbReference type="NCBI Taxonomy" id="568900"/>
    <lineage>
        <taxon>Eukaryota</taxon>
        <taxon>Sar</taxon>
        <taxon>Stramenopiles</taxon>
        <taxon>Ochrophyta</taxon>
        <taxon>Bacillariophyta</taxon>
        <taxon>Bacillariophyceae</taxon>
        <taxon>Bacillariophycidae</taxon>
        <taxon>Naviculales</taxon>
        <taxon>Naviculaceae</taxon>
        <taxon>Seminavis</taxon>
    </lineage>
</organism>
<sequence>MISAILEQASLWNNQGALQVSHGNLEDAYGSFAMALKLLGSANATTSSQTTDFETSTALSGTSFLLEPVHVPDSAAIINKTEEANAYIYTKTLALSSPNRQWAARDIMFFCALVKFNSALACHLQANKGSEGRIREAFRFYQHSLQYLKAYPDQTDSRRQEFATVLAMACMNNMAQILHEFNQIEKAKVFMNSVRTLLSSLQESDIAVTFDRASIETFVWNEFMFAFTADLVRGAPAA</sequence>
<dbReference type="Gene3D" id="1.25.40.10">
    <property type="entry name" value="Tetratricopeptide repeat domain"/>
    <property type="match status" value="1"/>
</dbReference>
<dbReference type="InterPro" id="IPR011990">
    <property type="entry name" value="TPR-like_helical_dom_sf"/>
</dbReference>
<keyword evidence="3" id="KW-1185">Reference proteome</keyword>